<evidence type="ECO:0000256" key="2">
    <source>
        <dbReference type="ARBA" id="ARBA00004696"/>
    </source>
</evidence>
<dbReference type="GO" id="GO:0004425">
    <property type="term" value="F:indole-3-glycerol-phosphate synthase activity"/>
    <property type="evidence" value="ECO:0007669"/>
    <property type="project" value="UniProtKB-EC"/>
</dbReference>
<accession>A0A6N3E9S9</accession>
<organism evidence="11">
    <name type="scientific">Clostridium tertium</name>
    <dbReference type="NCBI Taxonomy" id="1559"/>
    <lineage>
        <taxon>Bacteria</taxon>
        <taxon>Bacillati</taxon>
        <taxon>Bacillota</taxon>
        <taxon>Clostridia</taxon>
        <taxon>Eubacteriales</taxon>
        <taxon>Clostridiaceae</taxon>
        <taxon>Clostridium</taxon>
    </lineage>
</organism>
<dbReference type="InterPro" id="IPR045186">
    <property type="entry name" value="Indole-3-glycerol_P_synth"/>
</dbReference>
<keyword evidence="6" id="KW-0210">Decarboxylase</keyword>
<dbReference type="InterPro" id="IPR011060">
    <property type="entry name" value="RibuloseP-bd_barrel"/>
</dbReference>
<dbReference type="InterPro" id="IPR013798">
    <property type="entry name" value="Indole-3-glycerol_P_synth_dom"/>
</dbReference>
<keyword evidence="8" id="KW-0057">Aromatic amino acid biosynthesis</keyword>
<dbReference type="Gene3D" id="3.20.20.70">
    <property type="entry name" value="Aldolase class I"/>
    <property type="match status" value="1"/>
</dbReference>
<dbReference type="EMBL" id="CACRTO010000020">
    <property type="protein sequence ID" value="VYU36674.1"/>
    <property type="molecule type" value="Genomic_DNA"/>
</dbReference>
<dbReference type="FunFam" id="3.20.20.70:FF:000024">
    <property type="entry name" value="Indole-3-glycerol phosphate synthase"/>
    <property type="match status" value="1"/>
</dbReference>
<protein>
    <recommendedName>
        <fullName evidence="4">indole-3-glycerol-phosphate synthase</fullName>
        <ecNumber evidence="4">4.1.1.48</ecNumber>
    </recommendedName>
</protein>
<dbReference type="NCBIfam" id="NF001377">
    <property type="entry name" value="PRK00278.2-4"/>
    <property type="match status" value="1"/>
</dbReference>
<comment type="similarity">
    <text evidence="3">Belongs to the TrpC family.</text>
</comment>
<evidence type="ECO:0000256" key="1">
    <source>
        <dbReference type="ARBA" id="ARBA00001633"/>
    </source>
</evidence>
<dbReference type="GO" id="GO:0004640">
    <property type="term" value="F:phosphoribosylanthranilate isomerase activity"/>
    <property type="evidence" value="ECO:0007669"/>
    <property type="project" value="TreeGrafter"/>
</dbReference>
<dbReference type="PROSITE" id="PS00614">
    <property type="entry name" value="IGPS"/>
    <property type="match status" value="1"/>
</dbReference>
<comment type="catalytic activity">
    <reaction evidence="1">
        <text>1-(2-carboxyphenylamino)-1-deoxy-D-ribulose 5-phosphate + H(+) = (1S,2R)-1-C-(indol-3-yl)glycerol 3-phosphate + CO2 + H2O</text>
        <dbReference type="Rhea" id="RHEA:23476"/>
        <dbReference type="ChEBI" id="CHEBI:15377"/>
        <dbReference type="ChEBI" id="CHEBI:15378"/>
        <dbReference type="ChEBI" id="CHEBI:16526"/>
        <dbReference type="ChEBI" id="CHEBI:58613"/>
        <dbReference type="ChEBI" id="CHEBI:58866"/>
        <dbReference type="EC" id="4.1.1.48"/>
    </reaction>
</comment>
<dbReference type="PANTHER" id="PTHR22854:SF2">
    <property type="entry name" value="INDOLE-3-GLYCEROL-PHOSPHATE SYNTHASE"/>
    <property type="match status" value="1"/>
</dbReference>
<proteinExistence type="inferred from homology"/>
<evidence type="ECO:0000256" key="3">
    <source>
        <dbReference type="ARBA" id="ARBA00008737"/>
    </source>
</evidence>
<evidence type="ECO:0000256" key="4">
    <source>
        <dbReference type="ARBA" id="ARBA00012362"/>
    </source>
</evidence>
<reference evidence="11" key="1">
    <citation type="submission" date="2019-11" db="EMBL/GenBank/DDBJ databases">
        <authorList>
            <person name="Feng L."/>
        </authorList>
    </citation>
    <scope>NUCLEOTIDE SEQUENCE</scope>
    <source>
        <strain evidence="11">CTertiumLFYP3</strain>
    </source>
</reference>
<evidence type="ECO:0000256" key="6">
    <source>
        <dbReference type="ARBA" id="ARBA00022793"/>
    </source>
</evidence>
<comment type="pathway">
    <text evidence="2">Amino-acid biosynthesis; L-tryptophan biosynthesis; L-tryptophan from chorismate: step 4/5.</text>
</comment>
<dbReference type="InterPro" id="IPR001468">
    <property type="entry name" value="Indole-3-GlycerolPSynthase_CS"/>
</dbReference>
<dbReference type="CDD" id="cd00331">
    <property type="entry name" value="IGPS"/>
    <property type="match status" value="1"/>
</dbReference>
<name>A0A6N3E9S9_9CLOT</name>
<dbReference type="AlphaFoldDB" id="A0A6N3E9S9"/>
<evidence type="ECO:0000259" key="10">
    <source>
        <dbReference type="Pfam" id="PF00218"/>
    </source>
</evidence>
<sequence>MEDILEKIVKRKRATIEERKSLISEEELYNKAIELGKNKKDNLFKKEIFSNNLTVIGEFKKASPSKGVIVKDFNLEKILSYYNDLNIDAFSILTEETFFLGSDENLKFIRKNSNKPILRKDFIVDFYQIYEAVFLGADSILLIASVLKEDLSKFYKEAKKFNLEPLVEVHNEEEVKLSVEANCEIIGVNNRNLRNFNTSTEVTKNLINSIPRDKAIVAESGLLSIEDIQYMKNLGVNGVLIGEMFMRNIENRDFIKKFKEFRKINFSLFTKNRGYYENKNMWYY</sequence>
<dbReference type="EC" id="4.1.1.48" evidence="4"/>
<dbReference type="InterPro" id="IPR013785">
    <property type="entry name" value="Aldolase_TIM"/>
</dbReference>
<keyword evidence="7" id="KW-0822">Tryptophan biosynthesis</keyword>
<evidence type="ECO:0000256" key="7">
    <source>
        <dbReference type="ARBA" id="ARBA00022822"/>
    </source>
</evidence>
<gene>
    <name evidence="11" type="primary">trpC</name>
    <name evidence="11" type="ORF">CTLFYP3_02186</name>
</gene>
<evidence type="ECO:0000313" key="11">
    <source>
        <dbReference type="EMBL" id="VYU36674.1"/>
    </source>
</evidence>
<feature type="domain" description="Indole-3-glycerol phosphate synthase" evidence="10">
    <location>
        <begin position="5"/>
        <end position="257"/>
    </location>
</feature>
<evidence type="ECO:0000256" key="8">
    <source>
        <dbReference type="ARBA" id="ARBA00023141"/>
    </source>
</evidence>
<dbReference type="UniPathway" id="UPA00035">
    <property type="reaction ID" value="UER00043"/>
</dbReference>
<dbReference type="RefSeq" id="WP_421755671.1">
    <property type="nucleotide sequence ID" value="NZ_CACRTO010000020.1"/>
</dbReference>
<dbReference type="SUPFAM" id="SSF51366">
    <property type="entry name" value="Ribulose-phoshate binding barrel"/>
    <property type="match status" value="1"/>
</dbReference>
<keyword evidence="5" id="KW-0028">Amino-acid biosynthesis</keyword>
<dbReference type="GO" id="GO:0000162">
    <property type="term" value="P:L-tryptophan biosynthetic process"/>
    <property type="evidence" value="ECO:0007669"/>
    <property type="project" value="UniProtKB-UniPathway"/>
</dbReference>
<dbReference type="PANTHER" id="PTHR22854">
    <property type="entry name" value="TRYPTOPHAN BIOSYNTHESIS PROTEIN"/>
    <property type="match status" value="1"/>
</dbReference>
<dbReference type="Pfam" id="PF00218">
    <property type="entry name" value="IGPS"/>
    <property type="match status" value="1"/>
</dbReference>
<evidence type="ECO:0000256" key="9">
    <source>
        <dbReference type="ARBA" id="ARBA00023239"/>
    </source>
</evidence>
<evidence type="ECO:0000256" key="5">
    <source>
        <dbReference type="ARBA" id="ARBA00022605"/>
    </source>
</evidence>
<keyword evidence="9 11" id="KW-0456">Lyase</keyword>